<protein>
    <recommendedName>
        <fullName evidence="4">F-box domain-containing protein</fullName>
    </recommendedName>
</protein>
<organism evidence="2 3">
    <name type="scientific">Fusarium duplospermum</name>
    <dbReference type="NCBI Taxonomy" id="1325734"/>
    <lineage>
        <taxon>Eukaryota</taxon>
        <taxon>Fungi</taxon>
        <taxon>Dikarya</taxon>
        <taxon>Ascomycota</taxon>
        <taxon>Pezizomycotina</taxon>
        <taxon>Sordariomycetes</taxon>
        <taxon>Hypocreomycetidae</taxon>
        <taxon>Hypocreales</taxon>
        <taxon>Nectriaceae</taxon>
        <taxon>Fusarium</taxon>
        <taxon>Fusarium solani species complex</taxon>
    </lineage>
</organism>
<dbReference type="EMBL" id="NKCI01000034">
    <property type="protein sequence ID" value="RSL64254.1"/>
    <property type="molecule type" value="Genomic_DNA"/>
</dbReference>
<dbReference type="AlphaFoldDB" id="A0A428QG15"/>
<dbReference type="OrthoDB" id="3766406at2759"/>
<comment type="caution">
    <text evidence="2">The sequence shown here is derived from an EMBL/GenBank/DDBJ whole genome shotgun (WGS) entry which is preliminary data.</text>
</comment>
<keyword evidence="1" id="KW-0732">Signal</keyword>
<dbReference type="Proteomes" id="UP000288168">
    <property type="component" value="Unassembled WGS sequence"/>
</dbReference>
<name>A0A428QG15_9HYPO</name>
<feature type="chain" id="PRO_5019272548" description="F-box domain-containing protein" evidence="1">
    <location>
        <begin position="18"/>
        <end position="316"/>
    </location>
</feature>
<keyword evidence="3" id="KW-1185">Reference proteome</keyword>
<evidence type="ECO:0000313" key="2">
    <source>
        <dbReference type="EMBL" id="RSL64254.1"/>
    </source>
</evidence>
<evidence type="ECO:0000256" key="1">
    <source>
        <dbReference type="SAM" id="SignalP"/>
    </source>
</evidence>
<feature type="signal peptide" evidence="1">
    <location>
        <begin position="1"/>
        <end position="17"/>
    </location>
</feature>
<gene>
    <name evidence="2" type="ORF">CEP54_004761</name>
</gene>
<evidence type="ECO:0000313" key="3">
    <source>
        <dbReference type="Proteomes" id="UP000288168"/>
    </source>
</evidence>
<evidence type="ECO:0008006" key="4">
    <source>
        <dbReference type="Google" id="ProtNLM"/>
    </source>
</evidence>
<sequence>MPTEILLVIASFLPLSAELIFTHTCVTVKRALTHPSNAERLLNWDEHLIYLTAVISNRTDRWVCDDCDRTHPTYTEDTPRTPLAPDCYRLKLFQIKNPWTEGFKLPCHRHVQLALKYLRLGPQNTQEQAHLDELLRPGHLTETIHDSPTPSRGSIRLEQNHYSKVVRGRYLILYTCIYTPPEDRWGVSPILKACTHRSVRFYRREKELSVGNLEGRSLNLSMRSPLAESVWRANKVDWSCPDCATDLEAHWNGSSVTMKVWRDLGTEGSPFSTDWRRQIGDYSPGSSRIPTERQWGSVRESYERGEQLEKAIQGPL</sequence>
<proteinExistence type="predicted"/>
<dbReference type="STRING" id="1325734.A0A428QG15"/>
<reference evidence="2 3" key="1">
    <citation type="submission" date="2017-06" db="EMBL/GenBank/DDBJ databases">
        <title>Comparative genomic analysis of Ambrosia Fusariam Clade fungi.</title>
        <authorList>
            <person name="Stajich J.E."/>
            <person name="Carrillo J."/>
            <person name="Kijimoto T."/>
            <person name="Eskalen A."/>
            <person name="O'Donnell K."/>
            <person name="Kasson M."/>
        </authorList>
    </citation>
    <scope>NUCLEOTIDE SEQUENCE [LARGE SCALE GENOMIC DNA]</scope>
    <source>
        <strain evidence="2 3">NRRL62584</strain>
    </source>
</reference>
<accession>A0A428QG15</accession>